<dbReference type="InterPro" id="IPR052751">
    <property type="entry name" value="Plant_MAPKKK"/>
</dbReference>
<dbReference type="CDD" id="cd00180">
    <property type="entry name" value="PKc"/>
    <property type="match status" value="1"/>
</dbReference>
<dbReference type="Pfam" id="PF00069">
    <property type="entry name" value="Pkinase"/>
    <property type="match status" value="1"/>
</dbReference>
<feature type="domain" description="Protein kinase" evidence="1">
    <location>
        <begin position="1"/>
        <end position="268"/>
    </location>
</feature>
<comment type="caution">
    <text evidence="2">The sequence shown here is derived from an EMBL/GenBank/DDBJ whole genome shotgun (WGS) entry which is preliminary data.</text>
</comment>
<dbReference type="InterPro" id="IPR011009">
    <property type="entry name" value="Kinase-like_dom_sf"/>
</dbReference>
<dbReference type="Proteomes" id="UP001583177">
    <property type="component" value="Unassembled WGS sequence"/>
</dbReference>
<keyword evidence="3" id="KW-1185">Reference proteome</keyword>
<name>A0ABR3WZV4_9PEZI</name>
<dbReference type="EMBL" id="JAWRVE010000042">
    <property type="protein sequence ID" value="KAL1869153.1"/>
    <property type="molecule type" value="Genomic_DNA"/>
</dbReference>
<dbReference type="InterPro" id="IPR000719">
    <property type="entry name" value="Prot_kinase_dom"/>
</dbReference>
<reference evidence="2 3" key="1">
    <citation type="journal article" date="2024" name="IMA Fungus">
        <title>IMA Genome - F19 : A genome assembly and annotation guide to empower mycologists, including annotated draft genome sequences of Ceratocystis pirilliformis, Diaporthe australafricana, Fusarium ophioides, Paecilomyces lecythidis, and Sporothrix stenoceras.</title>
        <authorList>
            <person name="Aylward J."/>
            <person name="Wilson A.M."/>
            <person name="Visagie C.M."/>
            <person name="Spraker J."/>
            <person name="Barnes I."/>
            <person name="Buitendag C."/>
            <person name="Ceriani C."/>
            <person name="Del Mar Angel L."/>
            <person name="du Plessis D."/>
            <person name="Fuchs T."/>
            <person name="Gasser K."/>
            <person name="Kramer D."/>
            <person name="Li W."/>
            <person name="Munsamy K."/>
            <person name="Piso A."/>
            <person name="Price J.L."/>
            <person name="Sonnekus B."/>
            <person name="Thomas C."/>
            <person name="van der Nest A."/>
            <person name="van Dijk A."/>
            <person name="van Heerden A."/>
            <person name="van Vuuren N."/>
            <person name="Yilmaz N."/>
            <person name="Duong T.A."/>
            <person name="van der Merwe N.A."/>
            <person name="Wingfield M.J."/>
            <person name="Wingfield B.D."/>
        </authorList>
    </citation>
    <scope>NUCLEOTIDE SEQUENCE [LARGE SCALE GENOMIC DNA]</scope>
    <source>
        <strain evidence="2 3">CMW 18300</strain>
    </source>
</reference>
<accession>A0ABR3WZV4</accession>
<protein>
    <recommendedName>
        <fullName evidence="1">Protein kinase domain-containing protein</fullName>
    </recommendedName>
</protein>
<dbReference type="PROSITE" id="PS50011">
    <property type="entry name" value="PROTEIN_KINASE_DOM"/>
    <property type="match status" value="1"/>
</dbReference>
<sequence length="268" mass="30293">MPDSDIDVVEYHFYEPPGVQRVLACGTSAFIGEVDDTTILKYPLKPGGDRTRLELEHQILTVVGRHPGIVEHKGFTETGLYLERAINGTIADFLSASDRPEPSVNQRLAWCRELCEAVDHIHSRRVLHCDIQPTNVLLDRELHIKLIDFQGQHLSEEGDVILDGWSGEPCRYRCPREDEFAADFKRDIFALGSTIHFIMTGEEVFADVTYEDPSWQDVVKSRFARGIFPQDSSVCTGVTQKCWTQQYNSAREVVEEIRSVGDGVILEA</sequence>
<dbReference type="SUPFAM" id="SSF56112">
    <property type="entry name" value="Protein kinase-like (PK-like)"/>
    <property type="match status" value="1"/>
</dbReference>
<organism evidence="2 3">
    <name type="scientific">Diaporthe australafricana</name>
    <dbReference type="NCBI Taxonomy" id="127596"/>
    <lineage>
        <taxon>Eukaryota</taxon>
        <taxon>Fungi</taxon>
        <taxon>Dikarya</taxon>
        <taxon>Ascomycota</taxon>
        <taxon>Pezizomycotina</taxon>
        <taxon>Sordariomycetes</taxon>
        <taxon>Sordariomycetidae</taxon>
        <taxon>Diaporthales</taxon>
        <taxon>Diaporthaceae</taxon>
        <taxon>Diaporthe</taxon>
    </lineage>
</organism>
<dbReference type="Gene3D" id="1.10.510.10">
    <property type="entry name" value="Transferase(Phosphotransferase) domain 1"/>
    <property type="match status" value="1"/>
</dbReference>
<gene>
    <name evidence="2" type="ORF">Daus18300_005690</name>
</gene>
<proteinExistence type="predicted"/>
<dbReference type="PANTHER" id="PTHR48011">
    <property type="entry name" value="CCR4-NOT TRANSCRIPTIONAL COMPLEX SUBUNIT CAF120-RELATED"/>
    <property type="match status" value="1"/>
</dbReference>
<dbReference type="PANTHER" id="PTHR48011:SF4">
    <property type="entry name" value="MITOGEN-ACTIVATED PROTEIN KINASE KINASE KINASE 19"/>
    <property type="match status" value="1"/>
</dbReference>
<evidence type="ECO:0000313" key="3">
    <source>
        <dbReference type="Proteomes" id="UP001583177"/>
    </source>
</evidence>
<evidence type="ECO:0000259" key="1">
    <source>
        <dbReference type="PROSITE" id="PS50011"/>
    </source>
</evidence>
<evidence type="ECO:0000313" key="2">
    <source>
        <dbReference type="EMBL" id="KAL1869153.1"/>
    </source>
</evidence>